<dbReference type="SUPFAM" id="SSF158442">
    <property type="entry name" value="DsbB-like"/>
    <property type="match status" value="1"/>
</dbReference>
<dbReference type="InterPro" id="IPR003752">
    <property type="entry name" value="DiS_bond_form_DsbB/BdbC"/>
</dbReference>
<reference evidence="9 10" key="1">
    <citation type="submission" date="2024-02" db="EMBL/GenBank/DDBJ databases">
        <title>Marinospirillum sp. MEB 164 isolated from Lonar lake sediment.</title>
        <authorList>
            <person name="Joshi A."/>
            <person name="Thite S."/>
        </authorList>
    </citation>
    <scope>NUCLEOTIDE SEQUENCE [LARGE SCALE GENOMIC DNA]</scope>
    <source>
        <strain evidence="9 10">MEB164</strain>
    </source>
</reference>
<dbReference type="Pfam" id="PF02600">
    <property type="entry name" value="DsbB"/>
    <property type="match status" value="1"/>
</dbReference>
<name>A0ABW8PXX0_9GAMM</name>
<evidence type="ECO:0000256" key="8">
    <source>
        <dbReference type="SAM" id="Phobius"/>
    </source>
</evidence>
<evidence type="ECO:0000313" key="9">
    <source>
        <dbReference type="EMBL" id="MFK7160212.1"/>
    </source>
</evidence>
<dbReference type="PANTHER" id="PTHR36570">
    <property type="entry name" value="DISULFIDE BOND FORMATION PROTEIN B"/>
    <property type="match status" value="1"/>
</dbReference>
<dbReference type="InterPro" id="IPR050183">
    <property type="entry name" value="DsbB"/>
</dbReference>
<keyword evidence="4" id="KW-0249">Electron transport</keyword>
<dbReference type="PANTHER" id="PTHR36570:SF3">
    <property type="entry name" value="DISULFIDE BOND FORMATION PROTEIN B"/>
    <property type="match status" value="1"/>
</dbReference>
<keyword evidence="5 8" id="KW-1133">Transmembrane helix</keyword>
<evidence type="ECO:0000256" key="2">
    <source>
        <dbReference type="ARBA" id="ARBA00022475"/>
    </source>
</evidence>
<evidence type="ECO:0000256" key="5">
    <source>
        <dbReference type="ARBA" id="ARBA00022989"/>
    </source>
</evidence>
<keyword evidence="7" id="KW-0676">Redox-active center</keyword>
<keyword evidence="2" id="KW-1003">Cell membrane</keyword>
<evidence type="ECO:0000256" key="6">
    <source>
        <dbReference type="ARBA" id="ARBA00023136"/>
    </source>
</evidence>
<organism evidence="9 10">
    <name type="scientific">Marinospirillum alkalitolerans</name>
    <dbReference type="NCBI Taxonomy" id="3123374"/>
    <lineage>
        <taxon>Bacteria</taxon>
        <taxon>Pseudomonadati</taxon>
        <taxon>Pseudomonadota</taxon>
        <taxon>Gammaproteobacteria</taxon>
        <taxon>Oceanospirillales</taxon>
        <taxon>Oceanospirillaceae</taxon>
        <taxon>Marinospirillum</taxon>
    </lineage>
</organism>
<keyword evidence="6 8" id="KW-0472">Membrane</keyword>
<protein>
    <submittedName>
        <fullName evidence="9">Disulfide bond formation protein B</fullName>
    </submittedName>
</protein>
<dbReference type="Proteomes" id="UP001621714">
    <property type="component" value="Unassembled WGS sequence"/>
</dbReference>
<dbReference type="RefSeq" id="WP_405337470.1">
    <property type="nucleotide sequence ID" value="NZ_JBANFI010000002.1"/>
</dbReference>
<accession>A0ABW8PXX0</accession>
<evidence type="ECO:0000256" key="7">
    <source>
        <dbReference type="ARBA" id="ARBA00023284"/>
    </source>
</evidence>
<evidence type="ECO:0000313" key="10">
    <source>
        <dbReference type="Proteomes" id="UP001621714"/>
    </source>
</evidence>
<feature type="transmembrane region" description="Helical" evidence="8">
    <location>
        <begin position="139"/>
        <end position="159"/>
    </location>
</feature>
<evidence type="ECO:0000256" key="4">
    <source>
        <dbReference type="ARBA" id="ARBA00022982"/>
    </source>
</evidence>
<keyword evidence="10" id="KW-1185">Reference proteome</keyword>
<keyword evidence="3 8" id="KW-0812">Transmembrane</keyword>
<dbReference type="InterPro" id="IPR023380">
    <property type="entry name" value="DsbB-like_sf"/>
</dbReference>
<comment type="subcellular location">
    <subcellularLocation>
        <location evidence="1">Cell membrane</location>
        <topology evidence="1">Multi-pass membrane protein</topology>
    </subcellularLocation>
</comment>
<evidence type="ECO:0000256" key="3">
    <source>
        <dbReference type="ARBA" id="ARBA00022692"/>
    </source>
</evidence>
<feature type="transmembrane region" description="Helical" evidence="8">
    <location>
        <begin position="70"/>
        <end position="91"/>
    </location>
</feature>
<keyword evidence="4" id="KW-0813">Transport</keyword>
<comment type="caution">
    <text evidence="9">The sequence shown here is derived from an EMBL/GenBank/DDBJ whole genome shotgun (WGS) entry which is preliminary data.</text>
</comment>
<feature type="transmembrane region" description="Helical" evidence="8">
    <location>
        <begin position="45"/>
        <end position="63"/>
    </location>
</feature>
<evidence type="ECO:0000256" key="1">
    <source>
        <dbReference type="ARBA" id="ARBA00004651"/>
    </source>
</evidence>
<dbReference type="EMBL" id="JBANFI010000002">
    <property type="protein sequence ID" value="MFK7160212.1"/>
    <property type="molecule type" value="Genomic_DNA"/>
</dbReference>
<gene>
    <name evidence="9" type="ORF">V6U78_04085</name>
</gene>
<sequence>MPPLLTWIGRHALFLTFLGSSLILASAFAYEAITGLQPCHLCWIQRWLFAGLALISFLAWCLPAQWLRRLLALPFVLLALSGIGVALRHLYIKLNPHTVSCGMDVETLLDFLPLREAIQEMLLGSADCAQVANFLGLPLPSWTLSGYLLLGGLGLYGLLARRSRRSASQLL</sequence>
<dbReference type="Gene3D" id="1.20.1550.10">
    <property type="entry name" value="DsbB-like"/>
    <property type="match status" value="1"/>
</dbReference>
<proteinExistence type="predicted"/>